<feature type="domain" description="UspA" evidence="1">
    <location>
        <begin position="4"/>
        <end position="129"/>
    </location>
</feature>
<dbReference type="Gene3D" id="3.40.50.620">
    <property type="entry name" value="HUPs"/>
    <property type="match status" value="1"/>
</dbReference>
<name>A0AAE3FXS1_9EURY</name>
<proteinExistence type="predicted"/>
<evidence type="ECO:0000259" key="1">
    <source>
        <dbReference type="Pfam" id="PF00582"/>
    </source>
</evidence>
<dbReference type="InterPro" id="IPR006016">
    <property type="entry name" value="UspA"/>
</dbReference>
<dbReference type="PRINTS" id="PR01438">
    <property type="entry name" value="UNVRSLSTRESS"/>
</dbReference>
<gene>
    <name evidence="2" type="ORF">AArcSt2_06560</name>
</gene>
<dbReference type="RefSeq" id="WP_250583491.1">
    <property type="nucleotide sequence ID" value="NZ_JAKRVX010000002.1"/>
</dbReference>
<sequence>MTTFLVATNSVHTSATLCDYLADRMRADDTVHALNSQVGGDETTAEMIRDGEDALNTVWSRLGGRTTVETHQFVRGNEPPKDILAFATEHDVDEIVIGVRKRRPTGKLLFGSVAQRILLTADRPIAVIPRES</sequence>
<evidence type="ECO:0000313" key="3">
    <source>
        <dbReference type="Proteomes" id="UP001203207"/>
    </source>
</evidence>
<reference evidence="2" key="2">
    <citation type="submission" date="2022-02" db="EMBL/GenBank/DDBJ databases">
        <authorList>
            <person name="Elcheninov A.G."/>
            <person name="Sorokin D.Y."/>
            <person name="Kublanov I.V."/>
        </authorList>
    </citation>
    <scope>NUCLEOTIDE SEQUENCE</scope>
    <source>
        <strain evidence="2">AArc-St2</strain>
    </source>
</reference>
<organism evidence="2 3">
    <name type="scientific">Natronocalculus amylovorans</name>
    <dbReference type="NCBI Taxonomy" id="2917812"/>
    <lineage>
        <taxon>Archaea</taxon>
        <taxon>Methanobacteriati</taxon>
        <taxon>Methanobacteriota</taxon>
        <taxon>Stenosarchaea group</taxon>
        <taxon>Halobacteria</taxon>
        <taxon>Halobacteriales</taxon>
        <taxon>Haloferacaceae</taxon>
        <taxon>Natronocalculus</taxon>
    </lineage>
</organism>
<dbReference type="InterPro" id="IPR014729">
    <property type="entry name" value="Rossmann-like_a/b/a_fold"/>
</dbReference>
<comment type="caution">
    <text evidence="2">The sequence shown here is derived from an EMBL/GenBank/DDBJ whole genome shotgun (WGS) entry which is preliminary data.</text>
</comment>
<dbReference type="Pfam" id="PF00582">
    <property type="entry name" value="Usp"/>
    <property type="match status" value="1"/>
</dbReference>
<evidence type="ECO:0000313" key="2">
    <source>
        <dbReference type="EMBL" id="MCL9816604.1"/>
    </source>
</evidence>
<reference evidence="2" key="1">
    <citation type="journal article" date="2022" name="Syst. Appl. Microbiol.">
        <title>Natronocalculus amylovorans gen. nov., sp. nov., and Natranaeroarchaeum aerophilus sp. nov., dominant culturable amylolytic natronoarchaea from hypersaline soda lakes in southwestern Siberia.</title>
        <authorList>
            <person name="Sorokin D.Y."/>
            <person name="Elcheninov A.G."/>
            <person name="Khizhniak T.V."/>
            <person name="Koenen M."/>
            <person name="Bale N.J."/>
            <person name="Damste J.S.S."/>
            <person name="Kublanov I.V."/>
        </authorList>
    </citation>
    <scope>NUCLEOTIDE SEQUENCE</scope>
    <source>
        <strain evidence="2">AArc-St2</strain>
    </source>
</reference>
<dbReference type="SUPFAM" id="SSF52402">
    <property type="entry name" value="Adenine nucleotide alpha hydrolases-like"/>
    <property type="match status" value="1"/>
</dbReference>
<dbReference type="Proteomes" id="UP001203207">
    <property type="component" value="Unassembled WGS sequence"/>
</dbReference>
<protein>
    <submittedName>
        <fullName evidence="2">Universal stress protein</fullName>
    </submittedName>
</protein>
<dbReference type="AlphaFoldDB" id="A0AAE3FXS1"/>
<keyword evidence="3" id="KW-1185">Reference proteome</keyword>
<dbReference type="EMBL" id="JAKRVX010000002">
    <property type="protein sequence ID" value="MCL9816604.1"/>
    <property type="molecule type" value="Genomic_DNA"/>
</dbReference>
<dbReference type="InterPro" id="IPR006015">
    <property type="entry name" value="Universal_stress_UspA"/>
</dbReference>
<dbReference type="CDD" id="cd00293">
    <property type="entry name" value="USP-like"/>
    <property type="match status" value="1"/>
</dbReference>
<accession>A0AAE3FXS1</accession>